<dbReference type="InterPro" id="IPR056740">
    <property type="entry name" value="ILV_EDD_C"/>
</dbReference>
<comment type="similarity">
    <text evidence="1">Belongs to the IlvD/Edd family.</text>
</comment>
<feature type="non-terminal residue" evidence="5">
    <location>
        <position position="276"/>
    </location>
</feature>
<dbReference type="EMBL" id="BARS01018014">
    <property type="protein sequence ID" value="GAF89792.1"/>
    <property type="molecule type" value="Genomic_DNA"/>
</dbReference>
<dbReference type="SUPFAM" id="SSF52016">
    <property type="entry name" value="LeuD/IlvD-like"/>
    <property type="match status" value="1"/>
</dbReference>
<evidence type="ECO:0000256" key="1">
    <source>
        <dbReference type="ARBA" id="ARBA00006486"/>
    </source>
</evidence>
<organism evidence="5">
    <name type="scientific">marine sediment metagenome</name>
    <dbReference type="NCBI Taxonomy" id="412755"/>
    <lineage>
        <taxon>unclassified sequences</taxon>
        <taxon>metagenomes</taxon>
        <taxon>ecological metagenomes</taxon>
    </lineage>
</organism>
<feature type="domain" description="Dihydroxy-acid/6-phosphogluconate dehydratase C-terminal" evidence="4">
    <location>
        <begin position="153"/>
        <end position="276"/>
    </location>
</feature>
<keyword evidence="2" id="KW-0456">Lyase</keyword>
<evidence type="ECO:0008006" key="6">
    <source>
        <dbReference type="Google" id="ProtNLM"/>
    </source>
</evidence>
<reference evidence="5" key="1">
    <citation type="journal article" date="2014" name="Front. Microbiol.">
        <title>High frequency of phylogenetically diverse reductive dehalogenase-homologous genes in deep subseafloor sedimentary metagenomes.</title>
        <authorList>
            <person name="Kawai M."/>
            <person name="Futagami T."/>
            <person name="Toyoda A."/>
            <person name="Takaki Y."/>
            <person name="Nishi S."/>
            <person name="Hori S."/>
            <person name="Arai W."/>
            <person name="Tsubouchi T."/>
            <person name="Morono Y."/>
            <person name="Uchiyama I."/>
            <person name="Ito T."/>
            <person name="Fujiyama A."/>
            <person name="Inagaki F."/>
            <person name="Takami H."/>
        </authorList>
    </citation>
    <scope>NUCLEOTIDE SEQUENCE</scope>
    <source>
        <strain evidence="5">Expedition CK06-06</strain>
    </source>
</reference>
<feature type="domain" description="Dihydroxy-acid/6-phosphogluconate dehydratase N-terminal" evidence="3">
    <location>
        <begin position="1"/>
        <end position="142"/>
    </location>
</feature>
<dbReference type="Gene3D" id="3.50.30.80">
    <property type="entry name" value="IlvD/EDD C-terminal domain-like"/>
    <property type="match status" value="1"/>
</dbReference>
<dbReference type="Pfam" id="PF24877">
    <property type="entry name" value="ILV_EDD_C"/>
    <property type="match status" value="1"/>
</dbReference>
<dbReference type="PROSITE" id="PS00887">
    <property type="entry name" value="ILVD_EDD_2"/>
    <property type="match status" value="1"/>
</dbReference>
<dbReference type="PANTHER" id="PTHR43661:SF3">
    <property type="entry name" value="D-XYLONATE DEHYDRATASE YAGF-RELATED"/>
    <property type="match status" value="1"/>
</dbReference>
<evidence type="ECO:0000256" key="2">
    <source>
        <dbReference type="ARBA" id="ARBA00023239"/>
    </source>
</evidence>
<dbReference type="PANTHER" id="PTHR43661">
    <property type="entry name" value="D-XYLONATE DEHYDRATASE"/>
    <property type="match status" value="1"/>
</dbReference>
<dbReference type="InterPro" id="IPR020558">
    <property type="entry name" value="DiOHA_6PGluconate_deHydtase_CS"/>
</dbReference>
<evidence type="ECO:0000313" key="5">
    <source>
        <dbReference type="EMBL" id="GAF89792.1"/>
    </source>
</evidence>
<dbReference type="InterPro" id="IPR037237">
    <property type="entry name" value="IlvD/EDD_N"/>
</dbReference>
<evidence type="ECO:0000259" key="3">
    <source>
        <dbReference type="Pfam" id="PF00920"/>
    </source>
</evidence>
<accession>X0TNS4</accession>
<sequence length="276" mass="28593">MEAMGLSLPGCATLPAVAPERADVARASGRRVVEVWHQGVRFREIAGRGALENAIRVLQAVGGSTNAVIHLLALASELGIDLTLKTFDEIGRETPLLGVFKPASPLTVVDLHEAGGVPAVLQRLSPLLQRDLPTVSGRTVGQVAVDAEPAPRDVLRPLDEPLASEGGIAVLYGSLAPGGAVVKQSGVEPGMLRHRGPARVFEGEEALREQLLAQKIQAGDVLVVRNEGPRGGPGMRELSIPAAVLVGMGLGGSVAMLTDGRFSGATRGPCIGHVVP</sequence>
<dbReference type="InterPro" id="IPR042096">
    <property type="entry name" value="Dihydro-acid_dehy_C"/>
</dbReference>
<name>X0TNS4_9ZZZZ</name>
<dbReference type="GO" id="GO:0016836">
    <property type="term" value="F:hydro-lyase activity"/>
    <property type="evidence" value="ECO:0007669"/>
    <property type="project" value="TreeGrafter"/>
</dbReference>
<comment type="caution">
    <text evidence="5">The sequence shown here is derived from an EMBL/GenBank/DDBJ whole genome shotgun (WGS) entry which is preliminary data.</text>
</comment>
<proteinExistence type="inferred from homology"/>
<dbReference type="InterPro" id="IPR000581">
    <property type="entry name" value="ILV_EDD_N"/>
</dbReference>
<dbReference type="SUPFAM" id="SSF143975">
    <property type="entry name" value="IlvD/EDD N-terminal domain-like"/>
    <property type="match status" value="1"/>
</dbReference>
<gene>
    <name evidence="5" type="ORF">S01H1_29389</name>
</gene>
<dbReference type="AlphaFoldDB" id="X0TNS4"/>
<dbReference type="Pfam" id="PF00920">
    <property type="entry name" value="ILVD_EDD_N"/>
    <property type="match status" value="1"/>
</dbReference>
<evidence type="ECO:0000259" key="4">
    <source>
        <dbReference type="Pfam" id="PF24877"/>
    </source>
</evidence>
<dbReference type="GO" id="GO:0005829">
    <property type="term" value="C:cytosol"/>
    <property type="evidence" value="ECO:0007669"/>
    <property type="project" value="TreeGrafter"/>
</dbReference>
<protein>
    <recommendedName>
        <fullName evidence="6">Dihydroxy-acid dehydratase</fullName>
    </recommendedName>
</protein>